<dbReference type="InterPro" id="IPR023214">
    <property type="entry name" value="HAD_sf"/>
</dbReference>
<evidence type="ECO:0000313" key="6">
    <source>
        <dbReference type="Proteomes" id="UP000323000"/>
    </source>
</evidence>
<accession>A0A5C7IHV2</accession>
<dbReference type="EMBL" id="VAHF01000002">
    <property type="protein sequence ID" value="TXG68649.1"/>
    <property type="molecule type" value="Genomic_DNA"/>
</dbReference>
<dbReference type="InterPro" id="IPR016965">
    <property type="entry name" value="Pase_PHOSPHO-typ"/>
</dbReference>
<comment type="cofactor">
    <cofactor evidence="1">
        <name>Mg(2+)</name>
        <dbReference type="ChEBI" id="CHEBI:18420"/>
    </cofactor>
</comment>
<organism evidence="5 6">
    <name type="scientific">Acer yangbiense</name>
    <dbReference type="NCBI Taxonomy" id="1000413"/>
    <lineage>
        <taxon>Eukaryota</taxon>
        <taxon>Viridiplantae</taxon>
        <taxon>Streptophyta</taxon>
        <taxon>Embryophyta</taxon>
        <taxon>Tracheophyta</taxon>
        <taxon>Spermatophyta</taxon>
        <taxon>Magnoliopsida</taxon>
        <taxon>eudicotyledons</taxon>
        <taxon>Gunneridae</taxon>
        <taxon>Pentapetalae</taxon>
        <taxon>rosids</taxon>
        <taxon>malvids</taxon>
        <taxon>Sapindales</taxon>
        <taxon>Sapindaceae</taxon>
        <taxon>Hippocastanoideae</taxon>
        <taxon>Acereae</taxon>
        <taxon>Acer</taxon>
    </lineage>
</organism>
<dbReference type="Proteomes" id="UP000323000">
    <property type="component" value="Chromosome 2"/>
</dbReference>
<dbReference type="AlphaFoldDB" id="A0A5C7IHV2"/>
<dbReference type="Gene3D" id="3.40.50.1000">
    <property type="entry name" value="HAD superfamily/HAD-like"/>
    <property type="match status" value="2"/>
</dbReference>
<proteinExistence type="predicted"/>
<dbReference type="SUPFAM" id="SSF56784">
    <property type="entry name" value="HAD-like"/>
    <property type="match status" value="2"/>
</dbReference>
<dbReference type="Pfam" id="PF06888">
    <property type="entry name" value="Put_Phosphatase"/>
    <property type="match status" value="2"/>
</dbReference>
<dbReference type="GO" id="GO:0016791">
    <property type="term" value="F:phosphatase activity"/>
    <property type="evidence" value="ECO:0007669"/>
    <property type="project" value="InterPro"/>
</dbReference>
<evidence type="ECO:0000256" key="2">
    <source>
        <dbReference type="ARBA" id="ARBA00022723"/>
    </source>
</evidence>
<reference evidence="6" key="1">
    <citation type="journal article" date="2019" name="Gigascience">
        <title>De novo genome assembly of the endangered Acer yangbiense, a plant species with extremely small populations endemic to Yunnan Province, China.</title>
        <authorList>
            <person name="Yang J."/>
            <person name="Wariss H.M."/>
            <person name="Tao L."/>
            <person name="Zhang R."/>
            <person name="Yun Q."/>
            <person name="Hollingsworth P."/>
            <person name="Dao Z."/>
            <person name="Luo G."/>
            <person name="Guo H."/>
            <person name="Ma Y."/>
            <person name="Sun W."/>
        </authorList>
    </citation>
    <scope>NUCLEOTIDE SEQUENCE [LARGE SCALE GENOMIC DNA]</scope>
    <source>
        <strain evidence="6">cv. Malutang</strain>
    </source>
</reference>
<dbReference type="InterPro" id="IPR006384">
    <property type="entry name" value="HAD_hydro_PyrdxlP_Pase-like"/>
</dbReference>
<keyword evidence="4" id="KW-0460">Magnesium</keyword>
<evidence type="ECO:0000313" key="5">
    <source>
        <dbReference type="EMBL" id="TXG68649.1"/>
    </source>
</evidence>
<sequence>MAGKIVAVFDFDKTIIDLDSDNWVVDELGGTELFNQLLPTMPWNSLMDRMMKELHSQGKTIEDIEEVLKRVPIHPRIIPAIKSAHALGCELRILSDANMFFIETILNHLGLKDYFSEINTNPSFVDDEGRLRILPYHDFTTSSHGCSLCPPNMCKEEEEGKSTCAAQLLSAYDCKLQTISASAHEVLPQALPVPQKMAGIVVVFDFDKTIIECDSDNWVLDQLGFTDLFNQLLSTMPWNSLMDTMMKEVHDQGKTIEDITEVLKRTPIHPRIIPAIKSAHELGCDLKIVSDANIFFIETFLKHHGVRELFSEIHTNPSFVNEEGRLRIFPHHDFTKSPLPCNTNLCPPNMCKAMVIEKIQASLSTEKKLIYLGDGIGDFCPSLMLKETDILMPRKHFPVWDLICQNKKLIVAEIHEWSDGEELEHVLLHLINTTVSSMEENNNGNSSSRLVSAVDCKLQTISVTAH</sequence>
<evidence type="ECO:0000256" key="3">
    <source>
        <dbReference type="ARBA" id="ARBA00022801"/>
    </source>
</evidence>
<evidence type="ECO:0000256" key="4">
    <source>
        <dbReference type="ARBA" id="ARBA00022842"/>
    </source>
</evidence>
<evidence type="ECO:0000256" key="1">
    <source>
        <dbReference type="ARBA" id="ARBA00001946"/>
    </source>
</evidence>
<comment type="caution">
    <text evidence="5">The sequence shown here is derived from an EMBL/GenBank/DDBJ whole genome shotgun (WGS) entry which is preliminary data.</text>
</comment>
<dbReference type="NCBIfam" id="TIGR01488">
    <property type="entry name" value="HAD-SF-IB"/>
    <property type="match status" value="2"/>
</dbReference>
<keyword evidence="2" id="KW-0479">Metal-binding</keyword>
<dbReference type="NCBIfam" id="TIGR01489">
    <property type="entry name" value="DKMTPPase-SF"/>
    <property type="match status" value="2"/>
</dbReference>
<dbReference type="OrthoDB" id="10267182at2759"/>
<dbReference type="GO" id="GO:0046872">
    <property type="term" value="F:metal ion binding"/>
    <property type="evidence" value="ECO:0007669"/>
    <property type="project" value="UniProtKB-KW"/>
</dbReference>
<keyword evidence="6" id="KW-1185">Reference proteome</keyword>
<name>A0A5C7IHV2_9ROSI</name>
<keyword evidence="3" id="KW-0378">Hydrolase</keyword>
<dbReference type="PANTHER" id="PTHR20889">
    <property type="entry name" value="PHOSPHATASE, ORPHAN 1, 2"/>
    <property type="match status" value="1"/>
</dbReference>
<dbReference type="InterPro" id="IPR036412">
    <property type="entry name" value="HAD-like_sf"/>
</dbReference>
<protein>
    <submittedName>
        <fullName evidence="5">Uncharacterized protein</fullName>
    </submittedName>
</protein>
<dbReference type="PANTHER" id="PTHR20889:SF17">
    <property type="entry name" value="2,3-DIKETO-5-METHYLTHIO-1-PHOSPHOPENTANE PHOSPHATASE"/>
    <property type="match status" value="1"/>
</dbReference>
<gene>
    <name evidence="5" type="ORF">EZV62_003584</name>
</gene>